<protein>
    <recommendedName>
        <fullName evidence="3">Carboxylic ester hydrolase</fullName>
        <ecNumber evidence="3">3.1.1.-</ecNumber>
    </recommendedName>
</protein>
<dbReference type="PROSITE" id="PS00122">
    <property type="entry name" value="CARBOXYLESTERASE_B_1"/>
    <property type="match status" value="1"/>
</dbReference>
<evidence type="ECO:0000256" key="1">
    <source>
        <dbReference type="ARBA" id="ARBA00005964"/>
    </source>
</evidence>
<dbReference type="InterPro" id="IPR002018">
    <property type="entry name" value="CarbesteraseB"/>
</dbReference>
<dbReference type="InterPro" id="IPR006311">
    <property type="entry name" value="TAT_signal"/>
</dbReference>
<comment type="similarity">
    <text evidence="1 3">Belongs to the type-B carboxylesterase/lipase family.</text>
</comment>
<dbReference type="RefSeq" id="WP_081197809.1">
    <property type="nucleotide sequence ID" value="NZ_FOCZ01000008.1"/>
</dbReference>
<sequence>MPEINRRTFLRQSAIVTSGIAASGLITIPSFASVTFNAESPVATTIYGQIRGYTDNGINVFKGVRYGADTSKRRFMSPLAPEKWSGIVDAVDYGASSPQGGQRGGNMSEDCLFLNVFTPGLRDKKKRPVLFYIHGGAYSGGSGSSPLYDGVRLCNRGDVVVVSINHRLNAFGYLYLARFGKDELADSGNAGQLDIIMALKWVRDNIEEFGGDPGNIMVFGQSGGGAKIATMMAMPAAKDLFQKAITMSGQQITASGPLNATLRARAILDALKISPERIDEIRTIPFQKIVEVLNTKDPVLSFGGVYFGPVLDERSLLRHPFYPDAPAQSSHIPMIIGNTHDETKAFLGGDPTNFTMTWEQMPEKLIPNMRVDIQPEMVINEYRKLYPQLSPGDIFFKITTASRSWRGAIIEAEERAKSGAPTYAYQLDWATPKDNGKFGAPHASDIQLVFDNIDKPGATAIGPQAQKMADIMSQTFIAFARTGNPNNNSIPKWEQYKLPRRQTMVFNVPSHLEDDPRGAERKIFEKVPYIQAGS</sequence>
<dbReference type="AlphaFoldDB" id="A0A1V9F507"/>
<feature type="domain" description="Carboxylesterase type B" evidence="4">
    <location>
        <begin position="40"/>
        <end position="508"/>
    </location>
</feature>
<name>A0A1V9F507_9BACT</name>
<dbReference type="Proteomes" id="UP000192610">
    <property type="component" value="Unassembled WGS sequence"/>
</dbReference>
<keyword evidence="6" id="KW-1185">Reference proteome</keyword>
<dbReference type="PROSITE" id="PS51318">
    <property type="entry name" value="TAT"/>
    <property type="match status" value="1"/>
</dbReference>
<dbReference type="InterPro" id="IPR019819">
    <property type="entry name" value="Carboxylesterase_B_CS"/>
</dbReference>
<dbReference type="EC" id="3.1.1.-" evidence="3"/>
<accession>A0A1V9F507</accession>
<dbReference type="GO" id="GO:0016787">
    <property type="term" value="F:hydrolase activity"/>
    <property type="evidence" value="ECO:0007669"/>
    <property type="project" value="UniProtKB-KW"/>
</dbReference>
<dbReference type="Pfam" id="PF00135">
    <property type="entry name" value="COesterase"/>
    <property type="match status" value="1"/>
</dbReference>
<dbReference type="STRING" id="354355.SAMN05660816_04447"/>
<comment type="caution">
    <text evidence="5">The sequence shown here is derived from an EMBL/GenBank/DDBJ whole genome shotgun (WGS) entry which is preliminary data.</text>
</comment>
<dbReference type="PROSITE" id="PS00941">
    <property type="entry name" value="CARBOXYLESTERASE_B_2"/>
    <property type="match status" value="1"/>
</dbReference>
<keyword evidence="2 3" id="KW-0378">Hydrolase</keyword>
<evidence type="ECO:0000259" key="4">
    <source>
        <dbReference type="Pfam" id="PF00135"/>
    </source>
</evidence>
<organism evidence="5 6">
    <name type="scientific">Niastella yeongjuensis</name>
    <dbReference type="NCBI Taxonomy" id="354355"/>
    <lineage>
        <taxon>Bacteria</taxon>
        <taxon>Pseudomonadati</taxon>
        <taxon>Bacteroidota</taxon>
        <taxon>Chitinophagia</taxon>
        <taxon>Chitinophagales</taxon>
        <taxon>Chitinophagaceae</taxon>
        <taxon>Niastella</taxon>
    </lineage>
</organism>
<dbReference type="PANTHER" id="PTHR11559">
    <property type="entry name" value="CARBOXYLESTERASE"/>
    <property type="match status" value="1"/>
</dbReference>
<dbReference type="EMBL" id="LVXG01000006">
    <property type="protein sequence ID" value="OQP53463.1"/>
    <property type="molecule type" value="Genomic_DNA"/>
</dbReference>
<reference evidence="6" key="1">
    <citation type="submission" date="2016-04" db="EMBL/GenBank/DDBJ databases">
        <authorList>
            <person name="Chen L."/>
            <person name="Zhuang W."/>
            <person name="Wang G."/>
        </authorList>
    </citation>
    <scope>NUCLEOTIDE SEQUENCE [LARGE SCALE GENOMIC DNA]</scope>
    <source>
        <strain evidence="6">17621</strain>
    </source>
</reference>
<evidence type="ECO:0000313" key="5">
    <source>
        <dbReference type="EMBL" id="OQP53463.1"/>
    </source>
</evidence>
<proteinExistence type="inferred from homology"/>
<evidence type="ECO:0000256" key="3">
    <source>
        <dbReference type="RuleBase" id="RU361235"/>
    </source>
</evidence>
<evidence type="ECO:0000313" key="6">
    <source>
        <dbReference type="Proteomes" id="UP000192610"/>
    </source>
</evidence>
<dbReference type="SUPFAM" id="SSF53474">
    <property type="entry name" value="alpha/beta-Hydrolases"/>
    <property type="match status" value="1"/>
</dbReference>
<dbReference type="OrthoDB" id="9775851at2"/>
<dbReference type="InterPro" id="IPR029058">
    <property type="entry name" value="AB_hydrolase_fold"/>
</dbReference>
<dbReference type="InterPro" id="IPR050309">
    <property type="entry name" value="Type-B_Carboxylest/Lipase"/>
</dbReference>
<evidence type="ECO:0000256" key="2">
    <source>
        <dbReference type="ARBA" id="ARBA00022801"/>
    </source>
</evidence>
<dbReference type="InterPro" id="IPR019826">
    <property type="entry name" value="Carboxylesterase_B_AS"/>
</dbReference>
<dbReference type="Gene3D" id="3.40.50.1820">
    <property type="entry name" value="alpha/beta hydrolase"/>
    <property type="match status" value="1"/>
</dbReference>
<gene>
    <name evidence="5" type="ORF">A4H97_23760</name>
</gene>